<reference evidence="3 4" key="1">
    <citation type="journal article" date="2011" name="Proc. Natl. Acad. Sci. U.S.A.">
        <title>Comparative genomics of xylose-fermenting fungi for enhanced biofuel production.</title>
        <authorList>
            <person name="Wohlbach D.J."/>
            <person name="Kuo A."/>
            <person name="Sato T.K."/>
            <person name="Potts K.M."/>
            <person name="Salamov A.A."/>
            <person name="LaButti K.M."/>
            <person name="Sun H."/>
            <person name="Clum A."/>
            <person name="Pangilinan J.L."/>
            <person name="Lindquist E.A."/>
            <person name="Lucas S."/>
            <person name="Lapidus A."/>
            <person name="Jin M."/>
            <person name="Gunawan C."/>
            <person name="Balan V."/>
            <person name="Dale B.E."/>
            <person name="Jeffries T.W."/>
            <person name="Zinkel R."/>
            <person name="Barry K.W."/>
            <person name="Grigoriev I.V."/>
            <person name="Gasch A.P."/>
        </authorList>
    </citation>
    <scope>NUCLEOTIDE SEQUENCE [LARGE SCALE GENOMIC DNA]</scope>
    <source>
        <strain evidence="4">ATCC 10573 / BCRC 21748 / CBS 615 / JCM 9827 / NBRC 10315 / NRRL Y-1498 / VKM Y-70</strain>
    </source>
</reference>
<dbReference type="InterPro" id="IPR036612">
    <property type="entry name" value="KH_dom_type_1_sf"/>
</dbReference>
<dbReference type="KEGG" id="cten:18246347"/>
<proteinExistence type="predicted"/>
<evidence type="ECO:0000313" key="4">
    <source>
        <dbReference type="Proteomes" id="UP000000707"/>
    </source>
</evidence>
<dbReference type="OrthoDB" id="4020846at2759"/>
<dbReference type="HOGENOM" id="CLU_1488819_0_0_1"/>
<feature type="domain" description="K Homology" evidence="2">
    <location>
        <begin position="94"/>
        <end position="171"/>
    </location>
</feature>
<dbReference type="EMBL" id="GL996510">
    <property type="protein sequence ID" value="EGV66326.1"/>
    <property type="molecule type" value="Genomic_DNA"/>
</dbReference>
<dbReference type="Pfam" id="PF00013">
    <property type="entry name" value="KH_1"/>
    <property type="match status" value="1"/>
</dbReference>
<dbReference type="GO" id="GO:0003723">
    <property type="term" value="F:RNA binding"/>
    <property type="evidence" value="ECO:0007669"/>
    <property type="project" value="UniProtKB-UniRule"/>
</dbReference>
<protein>
    <recommendedName>
        <fullName evidence="2">K Homology domain-containing protein</fullName>
    </recommendedName>
</protein>
<gene>
    <name evidence="3" type="ORF">CANTEDRAFT_112074</name>
</gene>
<organism evidence="4">
    <name type="scientific">Candida tenuis (strain ATCC 10573 / BCRC 21748 / CBS 615 / JCM 9827 / NBRC 10315 / NRRL Y-1498 / VKM Y-70)</name>
    <name type="common">Yeast</name>
    <name type="synonym">Yamadazyma tenuis</name>
    <dbReference type="NCBI Taxonomy" id="590646"/>
    <lineage>
        <taxon>Eukaryota</taxon>
        <taxon>Fungi</taxon>
        <taxon>Dikarya</taxon>
        <taxon>Ascomycota</taxon>
        <taxon>Saccharomycotina</taxon>
        <taxon>Pichiomycetes</taxon>
        <taxon>Debaryomycetaceae</taxon>
        <taxon>Yamadazyma</taxon>
    </lineage>
</organism>
<dbReference type="AlphaFoldDB" id="G3AXA6"/>
<keyword evidence="1" id="KW-0694">RNA-binding</keyword>
<accession>G3AXA6</accession>
<evidence type="ECO:0000259" key="2">
    <source>
        <dbReference type="SMART" id="SM00322"/>
    </source>
</evidence>
<dbReference type="SMART" id="SM00322">
    <property type="entry name" value="KH"/>
    <property type="match status" value="1"/>
</dbReference>
<dbReference type="PROSITE" id="PS50084">
    <property type="entry name" value="KH_TYPE_1"/>
    <property type="match status" value="1"/>
</dbReference>
<dbReference type="Proteomes" id="UP000000707">
    <property type="component" value="Unassembled WGS sequence"/>
</dbReference>
<dbReference type="SUPFAM" id="SSF54791">
    <property type="entry name" value="Eukaryotic type KH-domain (KH-domain type I)"/>
    <property type="match status" value="1"/>
</dbReference>
<keyword evidence="4" id="KW-1185">Reference proteome</keyword>
<dbReference type="GeneID" id="18246347"/>
<dbReference type="InterPro" id="IPR004087">
    <property type="entry name" value="KH_dom"/>
</dbReference>
<sequence>MEISKDHYGQFMGSGIVKEEDVRLIPTGHKGFLVHISISPNNLERLISVLTATSNHYVIKSHSIDYESLPASSGDFSPEEYNTRCEHHKQTTDVHTEKYIELRKNEVAFLLGRNGERINSIREQTGCFISISAIPKQADLLCNRKVIQTLKLAGTPGKIDSALKMIQSNLSIYRENDSKFL</sequence>
<evidence type="ECO:0000256" key="1">
    <source>
        <dbReference type="PROSITE-ProRule" id="PRU00117"/>
    </source>
</evidence>
<dbReference type="Gene3D" id="3.30.1370.10">
    <property type="entry name" value="K Homology domain, type 1"/>
    <property type="match status" value="1"/>
</dbReference>
<name>G3AXA6_CANTC</name>
<dbReference type="InterPro" id="IPR004088">
    <property type="entry name" value="KH_dom_type_1"/>
</dbReference>
<evidence type="ECO:0000313" key="3">
    <source>
        <dbReference type="EMBL" id="EGV66326.1"/>
    </source>
</evidence>